<dbReference type="InterPro" id="IPR006162">
    <property type="entry name" value="Ppantetheine_attach_site"/>
</dbReference>
<evidence type="ECO:0000313" key="10">
    <source>
        <dbReference type="EMBL" id="KKY33188.1"/>
    </source>
</evidence>
<keyword evidence="6" id="KW-0511">Multifunctional enzyme</keyword>
<organism evidence="10 11">
    <name type="scientific">Diaporthe ampelina</name>
    <dbReference type="NCBI Taxonomy" id="1214573"/>
    <lineage>
        <taxon>Eukaryota</taxon>
        <taxon>Fungi</taxon>
        <taxon>Dikarya</taxon>
        <taxon>Ascomycota</taxon>
        <taxon>Pezizomycotina</taxon>
        <taxon>Sordariomycetes</taxon>
        <taxon>Sordariomycetidae</taxon>
        <taxon>Diaporthales</taxon>
        <taxon>Diaporthaceae</taxon>
        <taxon>Diaporthe</taxon>
    </lineage>
</organism>
<keyword evidence="5" id="KW-0560">Oxidoreductase</keyword>
<name>A0A0G2HDE7_9PEZI</name>
<protein>
    <submittedName>
        <fullName evidence="10">Putative polyketide synthase</fullName>
    </submittedName>
</protein>
<dbReference type="InterPro" id="IPR009081">
    <property type="entry name" value="PP-bd_ACP"/>
</dbReference>
<dbReference type="InterPro" id="IPR036736">
    <property type="entry name" value="ACP-like_sf"/>
</dbReference>
<dbReference type="InterPro" id="IPR013217">
    <property type="entry name" value="Methyltransf_12"/>
</dbReference>
<dbReference type="Pfam" id="PF00668">
    <property type="entry name" value="Condensation"/>
    <property type="match status" value="1"/>
</dbReference>
<feature type="compositionally biased region" description="Low complexity" evidence="7">
    <location>
        <begin position="985"/>
        <end position="996"/>
    </location>
</feature>
<evidence type="ECO:0000259" key="9">
    <source>
        <dbReference type="PROSITE" id="PS50075"/>
    </source>
</evidence>
<reference evidence="10 11" key="2">
    <citation type="submission" date="2015-05" db="EMBL/GenBank/DDBJ databases">
        <authorList>
            <person name="Morales-Cruz A."/>
            <person name="Amrine K.C."/>
            <person name="Cantu D."/>
        </authorList>
    </citation>
    <scope>NUCLEOTIDE SEQUENCE [LARGE SCALE GENOMIC DNA]</scope>
    <source>
        <strain evidence="10">DA912</strain>
    </source>
</reference>
<dbReference type="Pfam" id="PF08242">
    <property type="entry name" value="Methyltransf_12"/>
    <property type="match status" value="1"/>
</dbReference>
<keyword evidence="11" id="KW-1185">Reference proteome</keyword>
<dbReference type="InterPro" id="IPR023213">
    <property type="entry name" value="CAT-like_dom_sf"/>
</dbReference>
<dbReference type="Gene3D" id="1.10.1200.10">
    <property type="entry name" value="ACP-like"/>
    <property type="match status" value="1"/>
</dbReference>
<evidence type="ECO:0000256" key="1">
    <source>
        <dbReference type="ARBA" id="ARBA00022450"/>
    </source>
</evidence>
<dbReference type="SUPFAM" id="SSF52777">
    <property type="entry name" value="CoA-dependent acyltransferases"/>
    <property type="match status" value="2"/>
</dbReference>
<dbReference type="Gene3D" id="3.40.50.720">
    <property type="entry name" value="NAD(P)-binding Rossmann-like Domain"/>
    <property type="match status" value="1"/>
</dbReference>
<dbReference type="Proteomes" id="UP000034680">
    <property type="component" value="Unassembled WGS sequence"/>
</dbReference>
<feature type="domain" description="FHA" evidence="8">
    <location>
        <begin position="1038"/>
        <end position="1096"/>
    </location>
</feature>
<keyword evidence="2" id="KW-0597">Phosphoprotein</keyword>
<dbReference type="PROSITE" id="PS50006">
    <property type="entry name" value="FHA_DOMAIN"/>
    <property type="match status" value="1"/>
</dbReference>
<dbReference type="Pfam" id="PF08659">
    <property type="entry name" value="KR"/>
    <property type="match status" value="1"/>
</dbReference>
<dbReference type="GO" id="GO:0004312">
    <property type="term" value="F:fatty acid synthase activity"/>
    <property type="evidence" value="ECO:0007669"/>
    <property type="project" value="TreeGrafter"/>
</dbReference>
<dbReference type="PANTHER" id="PTHR43775">
    <property type="entry name" value="FATTY ACID SYNTHASE"/>
    <property type="match status" value="1"/>
</dbReference>
<dbReference type="SMART" id="SM00823">
    <property type="entry name" value="PKS_PP"/>
    <property type="match status" value="1"/>
</dbReference>
<evidence type="ECO:0000256" key="6">
    <source>
        <dbReference type="ARBA" id="ARBA00023268"/>
    </source>
</evidence>
<accession>A0A0G2HDE7</accession>
<dbReference type="Gene3D" id="3.30.559.30">
    <property type="entry name" value="Nonribosomal peptide synthetase, condensation domain"/>
    <property type="match status" value="1"/>
</dbReference>
<dbReference type="InterPro" id="IPR057326">
    <property type="entry name" value="KR_dom"/>
</dbReference>
<dbReference type="SUPFAM" id="SSF53335">
    <property type="entry name" value="S-adenosyl-L-methionine-dependent methyltransferases"/>
    <property type="match status" value="1"/>
</dbReference>
<dbReference type="GO" id="GO:0016491">
    <property type="term" value="F:oxidoreductase activity"/>
    <property type="evidence" value="ECO:0007669"/>
    <property type="project" value="UniProtKB-KW"/>
</dbReference>
<feature type="compositionally biased region" description="Polar residues" evidence="7">
    <location>
        <begin position="959"/>
        <end position="984"/>
    </location>
</feature>
<dbReference type="GO" id="GO:0031177">
    <property type="term" value="F:phosphopantetheine binding"/>
    <property type="evidence" value="ECO:0007669"/>
    <property type="project" value="InterPro"/>
</dbReference>
<dbReference type="InterPro" id="IPR036291">
    <property type="entry name" value="NAD(P)-bd_dom_sf"/>
</dbReference>
<dbReference type="PANTHER" id="PTHR43775:SF20">
    <property type="entry name" value="HYBRID PKS-NRPS SYNTHETASE APDA"/>
    <property type="match status" value="1"/>
</dbReference>
<keyword evidence="4" id="KW-0808">Transferase</keyword>
<dbReference type="InterPro" id="IPR020806">
    <property type="entry name" value="PKS_PP-bd"/>
</dbReference>
<dbReference type="InterPro" id="IPR013968">
    <property type="entry name" value="PKS_KR"/>
</dbReference>
<evidence type="ECO:0000256" key="4">
    <source>
        <dbReference type="ARBA" id="ARBA00022679"/>
    </source>
</evidence>
<dbReference type="InterPro" id="IPR050091">
    <property type="entry name" value="PKS_NRPS_Biosynth_Enz"/>
</dbReference>
<dbReference type="CDD" id="cd02440">
    <property type="entry name" value="AdoMet_MTases"/>
    <property type="match status" value="1"/>
</dbReference>
<dbReference type="SMART" id="SM00822">
    <property type="entry name" value="PKS_KR"/>
    <property type="match status" value="1"/>
</dbReference>
<evidence type="ECO:0000256" key="5">
    <source>
        <dbReference type="ARBA" id="ARBA00023002"/>
    </source>
</evidence>
<keyword evidence="1" id="KW-0596">Phosphopantetheine</keyword>
<evidence type="ECO:0000259" key="8">
    <source>
        <dbReference type="PROSITE" id="PS50006"/>
    </source>
</evidence>
<dbReference type="OrthoDB" id="416786at2759"/>
<evidence type="ECO:0000313" key="11">
    <source>
        <dbReference type="Proteomes" id="UP000034680"/>
    </source>
</evidence>
<dbReference type="InterPro" id="IPR029063">
    <property type="entry name" value="SAM-dependent_MTases_sf"/>
</dbReference>
<feature type="domain" description="Carrier" evidence="9">
    <location>
        <begin position="878"/>
        <end position="955"/>
    </location>
</feature>
<dbReference type="Gene3D" id="3.30.559.10">
    <property type="entry name" value="Chloramphenicol acetyltransferase-like domain"/>
    <property type="match status" value="1"/>
</dbReference>
<evidence type="ECO:0000256" key="2">
    <source>
        <dbReference type="ARBA" id="ARBA00022553"/>
    </source>
</evidence>
<comment type="caution">
    <text evidence="10">The sequence shown here is derived from an EMBL/GenBank/DDBJ whole genome shotgun (WGS) entry which is preliminary data.</text>
</comment>
<dbReference type="SUPFAM" id="SSF47336">
    <property type="entry name" value="ACP-like"/>
    <property type="match status" value="1"/>
</dbReference>
<dbReference type="Gene3D" id="3.40.50.150">
    <property type="entry name" value="Vaccinia Virus protein VP39"/>
    <property type="match status" value="1"/>
</dbReference>
<dbReference type="PROSITE" id="PS00012">
    <property type="entry name" value="PHOSPHOPANTETHEINE"/>
    <property type="match status" value="1"/>
</dbReference>
<sequence length="1372" mass="152574">MDEHFQCLMDWALNHVLPRIESGLHPRVKAEWKEDTPQMVALWKAHFRGKIDMDLITALGEALPAVCRGTLPTLQVLMENDMLNRFYKEGLGFPQANLHLASLVSRFSHRYPHIKVLEIGAGTGGATAHVLKALSPQFESYTYTDISPGFFENARSLFHEYLPKMTFKTLDVERDPVNQGYEEESFDLIIASNVLHATKILANTLRNCRRLLKPGGQLLLMEITSAEETVRLGFITAGLPGWWLGRADGRIHAPTISEAQWHCILAENGFSGVDVARRDFEECHYNTVMATQAVDDRVAILREPLSMRNASDAGTSLVPHISRLVIVGGRNEPQNAIIRNLHKLLQPFTSDVLAVDSLEDLSAECFTPGTVSLCLADWDEPVWKDMTEPKFYGMKNMFLGSSHILWATRGRLADEPYSNMTVGMGRSFLLENPHVSLQFLDLDRIGLTEDESVALAESLLRMICLSSPEFDGVLWSAEHELYVKEGRTYIPRILPDDDLNNRLNADTRPIQKDISLLNSCVEASQQDTQLALFESEEHINCAGPQGSCGNNFVRVHVSSLFPFTTRDHQAFFVCVGSEFDSDSKFLFLSRSNASVVCAPPDQRVEWDSKLSDGEALNEVLTNLIAENLMFGVDGSLWVHEADDQLAKSLVQCSKNQGRGLFLSTTSSQSDPMRCFIHPRTPVRDLPNILPAGLTRYACAGSQNADDFGNVVKYLGKDGTAEVHRLMNNDRVLAPKVRGSKNLDDLFHSTNLEFFVLFSSIASVVGSKGQSNYGAANLFMHSIARQRRNRGVAASVVDIAMLLGVGYVARSLDQYESQMKQYSYMAISEPEFHNIFAAAILDPRFSHYVCHEKKSTEIAEAVHSAGNVLSQLAQSESSEGLSIMESAFSSKVELMLQLEPGSIDVQAPLVRVGIDSLVAVELRSWFLRELHIDMPVLKFLNGASVSDVCKDALARLSTSSRAQKATGNSMEGDNSPVSETASLCSDTLPDTGTTTPDNEVSDMTAKPLPYERIGPMSIGQTRLFFLQEYSQKKSAYTVIMLGKAQNTVDITKLQNALDAVARKHESLRSAFYIDKSSGKFVQAVTNTSGISLEHNILTGPEDLAAVVEAHKTFEFDLANGQTIKFMVLSESPTSQYILICYHHIVLDGFSSIMFLRDLDEAYSGRTLVPPAQQAIDLCVKQRLVRVPCNLGDELHYWAKIHNTPAKTLPLMPFSKVRNRQILRKFDVVWHDVIFDAEVTRRVKAVGTRLGVTPFQIYLSTLAAFLSRCLDVDDLNIGVMDSNRLDTEDLETFGYFMNFLPLRFSVSPGSSFSSFARQTRDSMYDALANSRAPLATIIDHLKVPSFGDVPIEWLDGTNLGYPSISTGRLTRKEW</sequence>
<dbReference type="GO" id="GO:0016874">
    <property type="term" value="F:ligase activity"/>
    <property type="evidence" value="ECO:0007669"/>
    <property type="project" value="UniProtKB-KW"/>
</dbReference>
<dbReference type="GO" id="GO:0006633">
    <property type="term" value="P:fatty acid biosynthetic process"/>
    <property type="evidence" value="ECO:0007669"/>
    <property type="project" value="TreeGrafter"/>
</dbReference>
<dbReference type="InterPro" id="IPR001242">
    <property type="entry name" value="Condensation_dom"/>
</dbReference>
<gene>
    <name evidence="10" type="ORF">UCDDA912_g06858</name>
</gene>
<feature type="region of interest" description="Disordered" evidence="7">
    <location>
        <begin position="959"/>
        <end position="1002"/>
    </location>
</feature>
<reference evidence="10 11" key="1">
    <citation type="submission" date="2015-05" db="EMBL/GenBank/DDBJ databases">
        <title>Distinctive expansion of gene families associated with plant cell wall degradation and secondary metabolism in the genomes of grapevine trunk pathogens.</title>
        <authorList>
            <person name="Lawrence D.P."/>
            <person name="Travadon R."/>
            <person name="Rolshausen P.E."/>
            <person name="Baumgartner K."/>
        </authorList>
    </citation>
    <scope>NUCLEOTIDE SEQUENCE [LARGE SCALE GENOMIC DNA]</scope>
    <source>
        <strain evidence="10">DA912</strain>
    </source>
</reference>
<dbReference type="EMBL" id="LCUC01000252">
    <property type="protein sequence ID" value="KKY33188.1"/>
    <property type="molecule type" value="Genomic_DNA"/>
</dbReference>
<dbReference type="SUPFAM" id="SSF51735">
    <property type="entry name" value="NAD(P)-binding Rossmann-fold domains"/>
    <property type="match status" value="1"/>
</dbReference>
<evidence type="ECO:0000256" key="7">
    <source>
        <dbReference type="SAM" id="MobiDB-lite"/>
    </source>
</evidence>
<proteinExistence type="predicted"/>
<dbReference type="PROSITE" id="PS50075">
    <property type="entry name" value="CARRIER"/>
    <property type="match status" value="1"/>
</dbReference>
<keyword evidence="3" id="KW-0436">Ligase</keyword>
<dbReference type="STRING" id="1214573.A0A0G2HDE7"/>
<dbReference type="Pfam" id="PF00550">
    <property type="entry name" value="PP-binding"/>
    <property type="match status" value="1"/>
</dbReference>
<evidence type="ECO:0000256" key="3">
    <source>
        <dbReference type="ARBA" id="ARBA00022598"/>
    </source>
</evidence>
<dbReference type="GO" id="GO:0009403">
    <property type="term" value="P:toxin biosynthetic process"/>
    <property type="evidence" value="ECO:0007669"/>
    <property type="project" value="UniProtKB-ARBA"/>
</dbReference>
<dbReference type="InterPro" id="IPR000253">
    <property type="entry name" value="FHA_dom"/>
</dbReference>